<proteinExistence type="predicted"/>
<protein>
    <submittedName>
        <fullName evidence="1">Uncharacterized protein</fullName>
    </submittedName>
</protein>
<comment type="caution">
    <text evidence="1">The sequence shown here is derived from an EMBL/GenBank/DDBJ whole genome shotgun (WGS) entry which is preliminary data.</text>
</comment>
<evidence type="ECO:0000313" key="1">
    <source>
        <dbReference type="EMBL" id="GIY53035.1"/>
    </source>
</evidence>
<evidence type="ECO:0000313" key="2">
    <source>
        <dbReference type="Proteomes" id="UP001054837"/>
    </source>
</evidence>
<organism evidence="1 2">
    <name type="scientific">Caerostris darwini</name>
    <dbReference type="NCBI Taxonomy" id="1538125"/>
    <lineage>
        <taxon>Eukaryota</taxon>
        <taxon>Metazoa</taxon>
        <taxon>Ecdysozoa</taxon>
        <taxon>Arthropoda</taxon>
        <taxon>Chelicerata</taxon>
        <taxon>Arachnida</taxon>
        <taxon>Araneae</taxon>
        <taxon>Araneomorphae</taxon>
        <taxon>Entelegynae</taxon>
        <taxon>Araneoidea</taxon>
        <taxon>Araneidae</taxon>
        <taxon>Caerostris</taxon>
    </lineage>
</organism>
<name>A0AAV4U5L2_9ARAC</name>
<dbReference type="EMBL" id="BPLQ01010733">
    <property type="protein sequence ID" value="GIY53035.1"/>
    <property type="molecule type" value="Genomic_DNA"/>
</dbReference>
<gene>
    <name evidence="1" type="ORF">CDAR_182431</name>
</gene>
<sequence>MSILSNTNCNEGDLIVTELPYLLTIYNDIRNWIHGIIGSEIGTHIFHFLSFFRGSLANSDVHFTILTEAPVQTIQKHSAQLFSRAVTPHPFVFTVTPPQFFFSFPKRFLPVVCLHLLYGRGLGIPTALEIPWENHFPFTPRNAESLQNPIPPRPFTSLLRVSKRLSAKSSRVVKGRWRDWRK</sequence>
<accession>A0AAV4U5L2</accession>
<reference evidence="1 2" key="1">
    <citation type="submission" date="2021-06" db="EMBL/GenBank/DDBJ databases">
        <title>Caerostris darwini draft genome.</title>
        <authorList>
            <person name="Kono N."/>
            <person name="Arakawa K."/>
        </authorList>
    </citation>
    <scope>NUCLEOTIDE SEQUENCE [LARGE SCALE GENOMIC DNA]</scope>
</reference>
<dbReference type="AlphaFoldDB" id="A0AAV4U5L2"/>
<dbReference type="Proteomes" id="UP001054837">
    <property type="component" value="Unassembled WGS sequence"/>
</dbReference>
<keyword evidence="2" id="KW-1185">Reference proteome</keyword>